<evidence type="ECO:0000313" key="2">
    <source>
        <dbReference type="EMBL" id="QHT19515.1"/>
    </source>
</evidence>
<sequence>MANYTLQFASDLHLDGGSAAFDLLLKPVAADLALCGDIGDPWSPIYREFIEWCSARWARVFLIAGNHEYFVSDPATWGSVDKTVVGTEMEIRRIASRHANVHFLQESVYLIESLKIAVVGATLWTAPALRQWGSIGAGVIGDPGCRGEYTSVYKRDEYTGAVRVLHPSDITGLYLRQSQFIGRYLNSSWGGVPEGYRVIVLTHHMPTRLLNPVEFKDHPLVSCYSSSLDGLLKEPVVAWICGHSHRSRQLRMESGCLVALNPLGYRGETGKTGYRSDTTVVVYPENIATVRNL</sequence>
<protein>
    <recommendedName>
        <fullName evidence="1">Calcineurin-like phosphoesterase domain-containing protein</fullName>
    </recommendedName>
</protein>
<dbReference type="InterPro" id="IPR029052">
    <property type="entry name" value="Metallo-depent_PP-like"/>
</dbReference>
<name>A0A6C0DW95_9ZZZZ</name>
<dbReference type="InterPro" id="IPR004843">
    <property type="entry name" value="Calcineurin-like_PHP"/>
</dbReference>
<proteinExistence type="predicted"/>
<dbReference type="GO" id="GO:0016787">
    <property type="term" value="F:hydrolase activity"/>
    <property type="evidence" value="ECO:0007669"/>
    <property type="project" value="InterPro"/>
</dbReference>
<dbReference type="EMBL" id="MN739667">
    <property type="protein sequence ID" value="QHT19515.1"/>
    <property type="molecule type" value="Genomic_DNA"/>
</dbReference>
<dbReference type="Pfam" id="PF00149">
    <property type="entry name" value="Metallophos"/>
    <property type="match status" value="1"/>
</dbReference>
<accession>A0A6C0DW95</accession>
<dbReference type="AlphaFoldDB" id="A0A6C0DW95"/>
<organism evidence="2">
    <name type="scientific">viral metagenome</name>
    <dbReference type="NCBI Taxonomy" id="1070528"/>
    <lineage>
        <taxon>unclassified sequences</taxon>
        <taxon>metagenomes</taxon>
        <taxon>organismal metagenomes</taxon>
    </lineage>
</organism>
<dbReference type="Gene3D" id="3.60.21.10">
    <property type="match status" value="1"/>
</dbReference>
<dbReference type="PANTHER" id="PTHR37844:SF2">
    <property type="entry name" value="SER_THR PROTEIN PHOSPHATASE SUPERFAMILY (AFU_ORTHOLOGUE AFUA_1G14840)"/>
    <property type="match status" value="1"/>
</dbReference>
<evidence type="ECO:0000259" key="1">
    <source>
        <dbReference type="Pfam" id="PF00149"/>
    </source>
</evidence>
<dbReference type="PANTHER" id="PTHR37844">
    <property type="entry name" value="SER/THR PROTEIN PHOSPHATASE SUPERFAMILY (AFU_ORTHOLOGUE AFUA_1G14840)"/>
    <property type="match status" value="1"/>
</dbReference>
<feature type="domain" description="Calcineurin-like phosphoesterase" evidence="1">
    <location>
        <begin position="8"/>
        <end position="246"/>
    </location>
</feature>
<reference evidence="2" key="1">
    <citation type="journal article" date="2020" name="Nature">
        <title>Giant virus diversity and host interactions through global metagenomics.</title>
        <authorList>
            <person name="Schulz F."/>
            <person name="Roux S."/>
            <person name="Paez-Espino D."/>
            <person name="Jungbluth S."/>
            <person name="Walsh D.A."/>
            <person name="Denef V.J."/>
            <person name="McMahon K.D."/>
            <person name="Konstantinidis K.T."/>
            <person name="Eloe-Fadrosh E.A."/>
            <person name="Kyrpides N.C."/>
            <person name="Woyke T."/>
        </authorList>
    </citation>
    <scope>NUCLEOTIDE SEQUENCE</scope>
    <source>
        <strain evidence="2">GVMAG-M-3300023174-57</strain>
    </source>
</reference>
<dbReference type="SUPFAM" id="SSF56300">
    <property type="entry name" value="Metallo-dependent phosphatases"/>
    <property type="match status" value="1"/>
</dbReference>